<evidence type="ECO:0000313" key="10">
    <source>
        <dbReference type="Proteomes" id="UP000005666"/>
    </source>
</evidence>
<evidence type="ECO:0000256" key="3">
    <source>
        <dbReference type="ARBA" id="ARBA00022723"/>
    </source>
</evidence>
<proteinExistence type="predicted"/>
<feature type="region of interest" description="Disordered" evidence="7">
    <location>
        <begin position="579"/>
        <end position="603"/>
    </location>
</feature>
<dbReference type="SUPFAM" id="SSF57850">
    <property type="entry name" value="RING/U-box"/>
    <property type="match status" value="1"/>
</dbReference>
<evidence type="ECO:0000256" key="7">
    <source>
        <dbReference type="SAM" id="MobiDB-lite"/>
    </source>
</evidence>
<dbReference type="PROSITE" id="PS50089">
    <property type="entry name" value="ZF_RING_2"/>
    <property type="match status" value="1"/>
</dbReference>
<dbReference type="AlphaFoldDB" id="G8BQD5"/>
<dbReference type="PANTHER" id="PTHR12983:SF9">
    <property type="entry name" value="E3 UBIQUITIN-PROTEIN LIGASE RNF10"/>
    <property type="match status" value="1"/>
</dbReference>
<dbReference type="HOGENOM" id="CLU_011811_0_0_1"/>
<sequence>MTPDDDLNKVKDKQSNSGSNPKQTGKASQKSQKRPKSKHNPNEHSLNNSTSRRGRYNKGRGSYERSSNRGQSTNTQIYSGADQADFEGSIQEEIFSGNYKLNGRKTKISINHLLDFQLPEIERERNGFSGNHNTKINRQKHSHQEYILLQGDSFINVNYKLLIDKNGTYSEQNIDPNKLVSSENIVRVVVPKGQSCPICLCDVPVAPRMVICGHYFCFTCLLTFFSIKEVIKNPDTGYEKPKKYKECPLCNSIIRPSNVKDVLYEDDIFSNNIEIPKPSDNIKIKLICRPHTSLLGLPVMMNIDPNIVGNFPPINFKEIFDYAKMIKCDDSAQLQFLQNDLNAIQDQLEVDKALFNINDEFTKEAIEAINAKIMNILSKEGLELSDDNHLEFKSLDISDVNISDKYNDSNAFYYYQYIVNSSSTKFFLSQLDIKILKAAFQEYSKFPVELDTKVENVHYGNVITKDFIAKNKYMHHLALGTEIAFIELDWRNSNIIPKEIFDKFSAELKQRRRRFNIKQKREDIQRKQYEYQLEKETAEFYKRENGELIEPYQVIEHRLNDKQAFNHSNMFADSLNEFTYSEDEEDEKKESKNPGGKNKSYNETTIWGTSIEVQMDEKTLQENKEFEEMLFNKIRGGEVTIESESTTPGNDVESNDIGADSGLVSSNRSTEEQSTDSLPKGKKSKKQKPKSKSKVLLFSNSYQTL</sequence>
<evidence type="ECO:0000259" key="8">
    <source>
        <dbReference type="PROSITE" id="PS50089"/>
    </source>
</evidence>
<dbReference type="OrthoDB" id="302966at2759"/>
<feature type="compositionally biased region" description="Basic and acidic residues" evidence="7">
    <location>
        <begin position="1"/>
        <end position="14"/>
    </location>
</feature>
<dbReference type="Proteomes" id="UP000005666">
    <property type="component" value="Chromosome 2"/>
</dbReference>
<dbReference type="GeneID" id="11535122"/>
<name>G8BQD5_TETPH</name>
<evidence type="ECO:0000256" key="6">
    <source>
        <dbReference type="PROSITE-ProRule" id="PRU00175"/>
    </source>
</evidence>
<keyword evidence="5" id="KW-0862">Zinc</keyword>
<dbReference type="Gene3D" id="3.30.40.10">
    <property type="entry name" value="Zinc/RING finger domain, C3HC4 (zinc finger)"/>
    <property type="match status" value="1"/>
</dbReference>
<dbReference type="SMART" id="SM00184">
    <property type="entry name" value="RING"/>
    <property type="match status" value="1"/>
</dbReference>
<keyword evidence="10" id="KW-1185">Reference proteome</keyword>
<dbReference type="EMBL" id="HE612857">
    <property type="protein sequence ID" value="CCE61732.1"/>
    <property type="molecule type" value="Genomic_DNA"/>
</dbReference>
<accession>G8BQD5</accession>
<comment type="subcellular location">
    <subcellularLocation>
        <location evidence="1">Cytoplasm</location>
    </subcellularLocation>
</comment>
<keyword evidence="2" id="KW-0963">Cytoplasm</keyword>
<feature type="domain" description="RING-type" evidence="8">
    <location>
        <begin position="196"/>
        <end position="251"/>
    </location>
</feature>
<dbReference type="RefSeq" id="XP_003684166.1">
    <property type="nucleotide sequence ID" value="XM_003684118.1"/>
</dbReference>
<dbReference type="GO" id="GO:0000976">
    <property type="term" value="F:transcription cis-regulatory region binding"/>
    <property type="evidence" value="ECO:0007669"/>
    <property type="project" value="TreeGrafter"/>
</dbReference>
<evidence type="ECO:0000313" key="9">
    <source>
        <dbReference type="EMBL" id="CCE61732.1"/>
    </source>
</evidence>
<dbReference type="STRING" id="1071381.G8BQD5"/>
<feature type="compositionally biased region" description="Basic residues" evidence="7">
    <location>
        <begin position="680"/>
        <end position="693"/>
    </location>
</feature>
<dbReference type="InterPro" id="IPR039739">
    <property type="entry name" value="MAG2/RNF10"/>
</dbReference>
<evidence type="ECO:0000256" key="1">
    <source>
        <dbReference type="ARBA" id="ARBA00004496"/>
    </source>
</evidence>
<dbReference type="PANTHER" id="PTHR12983">
    <property type="entry name" value="RING FINGER 10 FAMILY MEMBER"/>
    <property type="match status" value="1"/>
</dbReference>
<dbReference type="OMA" id="QFDEQDF"/>
<keyword evidence="4 6" id="KW-0863">Zinc-finger</keyword>
<feature type="compositionally biased region" description="Polar residues" evidence="7">
    <location>
        <begin position="68"/>
        <end position="77"/>
    </location>
</feature>
<dbReference type="GO" id="GO:0008270">
    <property type="term" value="F:zinc ion binding"/>
    <property type="evidence" value="ECO:0007669"/>
    <property type="project" value="UniProtKB-KW"/>
</dbReference>
<dbReference type="KEGG" id="tpf:TPHA_0B00600"/>
<evidence type="ECO:0000256" key="5">
    <source>
        <dbReference type="ARBA" id="ARBA00022833"/>
    </source>
</evidence>
<dbReference type="GO" id="GO:0006513">
    <property type="term" value="P:protein monoubiquitination"/>
    <property type="evidence" value="ECO:0007669"/>
    <property type="project" value="EnsemblFungi"/>
</dbReference>
<dbReference type="eggNOG" id="KOG2164">
    <property type="taxonomic scope" value="Eukaryota"/>
</dbReference>
<dbReference type="InterPro" id="IPR001841">
    <property type="entry name" value="Znf_RING"/>
</dbReference>
<dbReference type="InterPro" id="IPR013083">
    <property type="entry name" value="Znf_RING/FYVE/PHD"/>
</dbReference>
<dbReference type="GO" id="GO:0070651">
    <property type="term" value="P:nonfunctional rRNA decay"/>
    <property type="evidence" value="ECO:0007669"/>
    <property type="project" value="EnsemblFungi"/>
</dbReference>
<gene>
    <name evidence="9" type="primary">TPHA0B00600</name>
    <name evidence="9" type="ordered locus">TPHA_0B00600</name>
</gene>
<feature type="region of interest" description="Disordered" evidence="7">
    <location>
        <begin position="1"/>
        <end position="77"/>
    </location>
</feature>
<evidence type="ECO:0000256" key="2">
    <source>
        <dbReference type="ARBA" id="ARBA00022490"/>
    </source>
</evidence>
<organism evidence="9 10">
    <name type="scientific">Tetrapisispora phaffii (strain ATCC 24235 / CBS 4417 / NBRC 1672 / NRRL Y-8282 / UCD 70-5)</name>
    <name type="common">Yeast</name>
    <name type="synonym">Fabospora phaffii</name>
    <dbReference type="NCBI Taxonomy" id="1071381"/>
    <lineage>
        <taxon>Eukaryota</taxon>
        <taxon>Fungi</taxon>
        <taxon>Dikarya</taxon>
        <taxon>Ascomycota</taxon>
        <taxon>Saccharomycotina</taxon>
        <taxon>Saccharomycetes</taxon>
        <taxon>Saccharomycetales</taxon>
        <taxon>Saccharomycetaceae</taxon>
        <taxon>Tetrapisispora</taxon>
    </lineage>
</organism>
<evidence type="ECO:0000256" key="4">
    <source>
        <dbReference type="ARBA" id="ARBA00022771"/>
    </source>
</evidence>
<dbReference type="GO" id="GO:0061630">
    <property type="term" value="F:ubiquitin protein ligase activity"/>
    <property type="evidence" value="ECO:0007669"/>
    <property type="project" value="EnsemblFungi"/>
</dbReference>
<dbReference type="InterPro" id="IPR017907">
    <property type="entry name" value="Znf_RING_CS"/>
</dbReference>
<dbReference type="GO" id="GO:0045944">
    <property type="term" value="P:positive regulation of transcription by RNA polymerase II"/>
    <property type="evidence" value="ECO:0007669"/>
    <property type="project" value="TreeGrafter"/>
</dbReference>
<keyword evidence="3" id="KW-0479">Metal-binding</keyword>
<dbReference type="GO" id="GO:0022626">
    <property type="term" value="C:cytosolic ribosome"/>
    <property type="evidence" value="ECO:0007669"/>
    <property type="project" value="EnsemblFungi"/>
</dbReference>
<reference evidence="9 10" key="1">
    <citation type="journal article" date="2011" name="Proc. Natl. Acad. Sci. U.S.A.">
        <title>Evolutionary erosion of yeast sex chromosomes by mating-type switching accidents.</title>
        <authorList>
            <person name="Gordon J.L."/>
            <person name="Armisen D."/>
            <person name="Proux-Wera E."/>
            <person name="Oheigeartaigh S.S."/>
            <person name="Byrne K.P."/>
            <person name="Wolfe K.H."/>
        </authorList>
    </citation>
    <scope>NUCLEOTIDE SEQUENCE [LARGE SCALE GENOMIC DNA]</scope>
    <source>
        <strain evidence="10">ATCC 24235 / CBS 4417 / NBRC 1672 / NRRL Y-8282 / UCD 70-5</strain>
    </source>
</reference>
<protein>
    <recommendedName>
        <fullName evidence="8">RING-type domain-containing protein</fullName>
    </recommendedName>
</protein>
<dbReference type="PROSITE" id="PS00518">
    <property type="entry name" value="ZF_RING_1"/>
    <property type="match status" value="1"/>
</dbReference>
<feature type="compositionally biased region" description="Polar residues" evidence="7">
    <location>
        <begin position="15"/>
        <end position="30"/>
    </location>
</feature>
<feature type="region of interest" description="Disordered" evidence="7">
    <location>
        <begin position="635"/>
        <end position="705"/>
    </location>
</feature>